<comment type="caution">
    <text evidence="1">The sequence shown here is derived from an EMBL/GenBank/DDBJ whole genome shotgun (WGS) entry which is preliminary data.</text>
</comment>
<name>A0A2N7UBW8_9GAMM</name>
<dbReference type="Proteomes" id="UP000235803">
    <property type="component" value="Unassembled WGS sequence"/>
</dbReference>
<protein>
    <recommendedName>
        <fullName evidence="3">Guanylate cyclase domain-containing protein</fullName>
    </recommendedName>
</protein>
<keyword evidence="2" id="KW-1185">Reference proteome</keyword>
<evidence type="ECO:0000313" key="2">
    <source>
        <dbReference type="Proteomes" id="UP000235803"/>
    </source>
</evidence>
<reference evidence="1 2" key="1">
    <citation type="submission" date="2018-01" db="EMBL/GenBank/DDBJ databases">
        <title>Halomonas endophytica sp. nov., isolated from storage liquid in the stems of Populus euphratica.</title>
        <authorList>
            <person name="Chen C."/>
        </authorList>
    </citation>
    <scope>NUCLEOTIDE SEQUENCE [LARGE SCALE GENOMIC DNA]</scope>
    <source>
        <strain evidence="1 2">MC28</strain>
    </source>
</reference>
<accession>A0A2N7UBW8</accession>
<proteinExistence type="predicted"/>
<dbReference type="AlphaFoldDB" id="A0A2N7UBW8"/>
<evidence type="ECO:0008006" key="3">
    <source>
        <dbReference type="Google" id="ProtNLM"/>
    </source>
</evidence>
<sequence>MDRRWGVSIDIEGFSALYESGETGKSKAIWALHELMDAIIRIGQRTYPGDIALNEADRIFAHQFGDGFVIVSNFEETDSSRCIAIATAIMRHMAIRGFCTKAAVSVGDMADINGCYPDSVRFSDSGTLRLGAGLMTTIPVMGTALTKAYKLSSRVSGNVLVVDKLAFEHIPNFLVASCGAECCFIDWRSDKHDLARTVSEKSGLEFGDRDQLLDLFEQYIEKDPKPPEKWITGSRASIGENT</sequence>
<dbReference type="EMBL" id="PNRF01000002">
    <property type="protein sequence ID" value="PMR77938.1"/>
    <property type="molecule type" value="Genomic_DNA"/>
</dbReference>
<evidence type="ECO:0000313" key="1">
    <source>
        <dbReference type="EMBL" id="PMR77938.1"/>
    </source>
</evidence>
<organism evidence="1 2">
    <name type="scientific">Billgrantia endophytica</name>
    <dbReference type="NCBI Taxonomy" id="2033802"/>
    <lineage>
        <taxon>Bacteria</taxon>
        <taxon>Pseudomonadati</taxon>
        <taxon>Pseudomonadota</taxon>
        <taxon>Gammaproteobacteria</taxon>
        <taxon>Oceanospirillales</taxon>
        <taxon>Halomonadaceae</taxon>
        <taxon>Billgrantia</taxon>
    </lineage>
</organism>
<dbReference type="RefSeq" id="WP_102651576.1">
    <property type="nucleotide sequence ID" value="NZ_PNRF01000002.1"/>
</dbReference>
<dbReference type="OrthoDB" id="7580996at2"/>
<gene>
    <name evidence="1" type="ORF">C1H69_01115</name>
</gene>